<dbReference type="Pfam" id="PF00931">
    <property type="entry name" value="NB-ARC"/>
    <property type="match status" value="1"/>
</dbReference>
<evidence type="ECO:0000256" key="5">
    <source>
        <dbReference type="ARBA" id="ARBA00022821"/>
    </source>
</evidence>
<keyword evidence="6" id="KW-0175">Coiled coil</keyword>
<reference evidence="12" key="2">
    <citation type="submission" date="2018-08" db="UniProtKB">
        <authorList>
            <consortium name="EnsemblPlants"/>
        </authorList>
    </citation>
    <scope>IDENTIFICATION</scope>
    <source>
        <strain evidence="12">Yugu1</strain>
    </source>
</reference>
<evidence type="ECO:0000256" key="7">
    <source>
        <dbReference type="SAM" id="MobiDB-lite"/>
    </source>
</evidence>
<dbReference type="Gene3D" id="3.80.10.10">
    <property type="entry name" value="Ribonuclease Inhibitor"/>
    <property type="match status" value="1"/>
</dbReference>
<evidence type="ECO:0008006" key="14">
    <source>
        <dbReference type="Google" id="ProtNLM"/>
    </source>
</evidence>
<dbReference type="Pfam" id="PF23559">
    <property type="entry name" value="WHD_DRP"/>
    <property type="match status" value="1"/>
</dbReference>
<dbReference type="EMBL" id="AGNK02005164">
    <property type="status" value="NOT_ANNOTATED_CDS"/>
    <property type="molecule type" value="Genomic_DNA"/>
</dbReference>
<feature type="domain" description="NB-ARC" evidence="8">
    <location>
        <begin position="327"/>
        <end position="465"/>
    </location>
</feature>
<dbReference type="InterPro" id="IPR058922">
    <property type="entry name" value="WHD_DRP"/>
</dbReference>
<protein>
    <recommendedName>
        <fullName evidence="14">AAA+ ATPase domain-containing protein</fullName>
    </recommendedName>
</protein>
<sequence>MARSAASPNGHGGHDETPSSRPAATVAEEAINRTQRPPPSSDKHAGMRKPEINRNEFAESRYASFHVWAGPTVCVFPHASGPHHAAASLAQATNSSSAASWNQSSGGNRHSGDKERAATGESSLTSILCARLQTSESTRDKSMEIVVGALPSLVHKLGELLVGEYNLQKEVKGGIIFLRAELESMQGALEKISRTPADKIDNQDKIWARKVREMSYDIEDNIDKYIMQCKRRKMAEQHSFKEAIDRTLKLFTQPKIRRKIAIEIRDIKSRVIEVHERRRRYEVSFGVDKHVTVDPHLFAQRYQELVGIDEARDELISKIMIEENEVPKKQGRIVSIVGFRGLGKTTLANAVYKKIRAQFDCYAFVSVSQTPDLTKLYKGLLYGLSKSINEETLDERRLIEVLREFLEDKRYFVVVDDVWDISVWKMIRCALPDNDVGYTIITTTCISHVAEQAGGAYNMKPLSLNNSRKLLYRRIFGNGNKDNNEEEEKCPHEELAEVSDKILKKCAGVPLAIITMASLLAYKERDETEWYGMYNSVGTGLENNLDVENMRKILSFSYYVLPYHLRACLLYLSIFPQDYKIEKDRLIRMWIGEGFIPGENSGKSLFELGESYFKELINRSLIQPLRKSLDGMISRCRVHGMMLDLICSLSSKENFVTVLSGGTSPSNMIRRLSLRNGQESHHTQATWSLQHARSVVVFPASVPLVPPLDRCRVLRVLDLQDCHLSQCYNLKDLGNLVHMRYLGLRSTHIAQLPEEIGNLRLLQTLDVTGNGISMLPSTVVQLKCLMFLRIDSWTRAPNGIGSLTGLEELSTLCIHDSTDIIKELGHLRKLRVLGIDCRTLQNNSFRIHLLECLHKLQHIESLSISVFGECDLDAWVAPRHLNRLELMGCWSSKLSYLINPFSLLGLSFLSIELNKLQQEDLEILGRLPALTYVDVEVNHENLGTRRLIVGASSFPCLVQCVLRGSIGPVAFQQGAMPRLESLCFAFPVLKMREISNCDGNFDLGLGNLQSLRNVTVSFLSGGASEREVDEAEAALRNEITMHHNHPSLEIH</sequence>
<evidence type="ECO:0000313" key="12">
    <source>
        <dbReference type="EnsemblPlants" id="KQK95457"/>
    </source>
</evidence>
<dbReference type="Gene3D" id="1.20.5.4130">
    <property type="match status" value="1"/>
</dbReference>
<dbReference type="PRINTS" id="PR00364">
    <property type="entry name" value="DISEASERSIST"/>
</dbReference>
<evidence type="ECO:0000256" key="1">
    <source>
        <dbReference type="ARBA" id="ARBA00008894"/>
    </source>
</evidence>
<dbReference type="InterPro" id="IPR002182">
    <property type="entry name" value="NB-ARC"/>
</dbReference>
<dbReference type="OMA" id="YKERDET"/>
<keyword evidence="3" id="KW-0677">Repeat</keyword>
<dbReference type="PANTHER" id="PTHR23155:SF1116">
    <property type="entry name" value="OS12G0273300 PROTEIN"/>
    <property type="match status" value="1"/>
</dbReference>
<dbReference type="Pfam" id="PF23598">
    <property type="entry name" value="LRR_14"/>
    <property type="match status" value="1"/>
</dbReference>
<evidence type="ECO:0000259" key="11">
    <source>
        <dbReference type="Pfam" id="PF23598"/>
    </source>
</evidence>
<dbReference type="InParanoid" id="K3ZH12"/>
<keyword evidence="5" id="KW-0611">Plant defense</keyword>
<feature type="domain" description="Disease resistance N-terminal" evidence="9">
    <location>
        <begin position="150"/>
        <end position="239"/>
    </location>
</feature>
<dbReference type="InterPro" id="IPR055414">
    <property type="entry name" value="LRR_R13L4/SHOC2-like"/>
</dbReference>
<dbReference type="InterPro" id="IPR041118">
    <property type="entry name" value="Rx_N"/>
</dbReference>
<evidence type="ECO:0000259" key="10">
    <source>
        <dbReference type="Pfam" id="PF23559"/>
    </source>
</evidence>
<dbReference type="CDD" id="cd14798">
    <property type="entry name" value="RX-CC_like"/>
    <property type="match status" value="1"/>
</dbReference>
<dbReference type="Pfam" id="PF18052">
    <property type="entry name" value="Rx_N"/>
    <property type="match status" value="1"/>
</dbReference>
<evidence type="ECO:0000256" key="4">
    <source>
        <dbReference type="ARBA" id="ARBA00022741"/>
    </source>
</evidence>
<dbReference type="eggNOG" id="KOG4658">
    <property type="taxonomic scope" value="Eukaryota"/>
</dbReference>
<evidence type="ECO:0000259" key="8">
    <source>
        <dbReference type="Pfam" id="PF00931"/>
    </source>
</evidence>
<evidence type="ECO:0000313" key="13">
    <source>
        <dbReference type="Proteomes" id="UP000004995"/>
    </source>
</evidence>
<dbReference type="Gene3D" id="3.40.50.300">
    <property type="entry name" value="P-loop containing nucleotide triphosphate hydrolases"/>
    <property type="match status" value="1"/>
</dbReference>
<dbReference type="InterPro" id="IPR042197">
    <property type="entry name" value="Apaf_helical"/>
</dbReference>
<feature type="region of interest" description="Disordered" evidence="7">
    <location>
        <begin position="97"/>
        <end position="120"/>
    </location>
</feature>
<dbReference type="InterPro" id="IPR036388">
    <property type="entry name" value="WH-like_DNA-bd_sf"/>
</dbReference>
<dbReference type="SUPFAM" id="SSF52540">
    <property type="entry name" value="P-loop containing nucleoside triphosphate hydrolases"/>
    <property type="match status" value="1"/>
</dbReference>
<dbReference type="InterPro" id="IPR038005">
    <property type="entry name" value="RX-like_CC"/>
</dbReference>
<dbReference type="GO" id="GO:0043531">
    <property type="term" value="F:ADP binding"/>
    <property type="evidence" value="ECO:0007669"/>
    <property type="project" value="InterPro"/>
</dbReference>
<comment type="similarity">
    <text evidence="1">Belongs to the disease resistance NB-LRR family.</text>
</comment>
<accession>K3ZH12</accession>
<evidence type="ECO:0000256" key="2">
    <source>
        <dbReference type="ARBA" id="ARBA00022614"/>
    </source>
</evidence>
<keyword evidence="2" id="KW-0433">Leucine-rich repeat</keyword>
<dbReference type="Gene3D" id="1.10.8.430">
    <property type="entry name" value="Helical domain of apoptotic protease-activating factors"/>
    <property type="match status" value="1"/>
</dbReference>
<dbReference type="Gene3D" id="1.10.10.10">
    <property type="entry name" value="Winged helix-like DNA-binding domain superfamily/Winged helix DNA-binding domain"/>
    <property type="match status" value="1"/>
</dbReference>
<dbReference type="EnsemblPlants" id="KQK95457">
    <property type="protein sequence ID" value="KQK95457"/>
    <property type="gene ID" value="SETIT_025864mg"/>
</dbReference>
<dbReference type="InterPro" id="IPR032675">
    <property type="entry name" value="LRR_dom_sf"/>
</dbReference>
<dbReference type="AlphaFoldDB" id="K3ZH12"/>
<proteinExistence type="inferred from homology"/>
<evidence type="ECO:0000256" key="3">
    <source>
        <dbReference type="ARBA" id="ARBA00022737"/>
    </source>
</evidence>
<name>K3ZH12_SETIT</name>
<dbReference type="GO" id="GO:0002758">
    <property type="term" value="P:innate immune response-activating signaling pathway"/>
    <property type="evidence" value="ECO:0007669"/>
    <property type="project" value="UniProtKB-ARBA"/>
</dbReference>
<dbReference type="PANTHER" id="PTHR23155">
    <property type="entry name" value="DISEASE RESISTANCE PROTEIN RP"/>
    <property type="match status" value="1"/>
</dbReference>
<keyword evidence="13" id="KW-1185">Reference proteome</keyword>
<feature type="domain" description="Disease resistance protein winged helix" evidence="10">
    <location>
        <begin position="574"/>
        <end position="646"/>
    </location>
</feature>
<evidence type="ECO:0000259" key="9">
    <source>
        <dbReference type="Pfam" id="PF18052"/>
    </source>
</evidence>
<dbReference type="SUPFAM" id="SSF52058">
    <property type="entry name" value="L domain-like"/>
    <property type="match status" value="1"/>
</dbReference>
<dbReference type="Gramene" id="KQK95457">
    <property type="protein sequence ID" value="KQK95457"/>
    <property type="gene ID" value="SETIT_025864mg"/>
</dbReference>
<dbReference type="InterPro" id="IPR027417">
    <property type="entry name" value="P-loop_NTPase"/>
</dbReference>
<gene>
    <name evidence="12" type="primary">LOC101773617</name>
</gene>
<evidence type="ECO:0000256" key="6">
    <source>
        <dbReference type="ARBA" id="ARBA00023054"/>
    </source>
</evidence>
<dbReference type="InterPro" id="IPR044974">
    <property type="entry name" value="Disease_R_plants"/>
</dbReference>
<reference evidence="13" key="1">
    <citation type="journal article" date="2012" name="Nat. Biotechnol.">
        <title>Reference genome sequence of the model plant Setaria.</title>
        <authorList>
            <person name="Bennetzen J.L."/>
            <person name="Schmutz J."/>
            <person name="Wang H."/>
            <person name="Percifield R."/>
            <person name="Hawkins J."/>
            <person name="Pontaroli A.C."/>
            <person name="Estep M."/>
            <person name="Feng L."/>
            <person name="Vaughn J.N."/>
            <person name="Grimwood J."/>
            <person name="Jenkins J."/>
            <person name="Barry K."/>
            <person name="Lindquist E."/>
            <person name="Hellsten U."/>
            <person name="Deshpande S."/>
            <person name="Wang X."/>
            <person name="Wu X."/>
            <person name="Mitros T."/>
            <person name="Triplett J."/>
            <person name="Yang X."/>
            <person name="Ye C.Y."/>
            <person name="Mauro-Herrera M."/>
            <person name="Wang L."/>
            <person name="Li P."/>
            <person name="Sharma M."/>
            <person name="Sharma R."/>
            <person name="Ronald P.C."/>
            <person name="Panaud O."/>
            <person name="Kellogg E.A."/>
            <person name="Brutnell T.P."/>
            <person name="Doust A.N."/>
            <person name="Tuskan G.A."/>
            <person name="Rokhsar D."/>
            <person name="Devos K.M."/>
        </authorList>
    </citation>
    <scope>NUCLEOTIDE SEQUENCE [LARGE SCALE GENOMIC DNA]</scope>
    <source>
        <strain evidence="13">cv. Yugu1</strain>
    </source>
</reference>
<dbReference type="GO" id="GO:0042742">
    <property type="term" value="P:defense response to bacterium"/>
    <property type="evidence" value="ECO:0007669"/>
    <property type="project" value="UniProtKB-ARBA"/>
</dbReference>
<organism evidence="12 13">
    <name type="scientific">Setaria italica</name>
    <name type="common">Foxtail millet</name>
    <name type="synonym">Panicum italicum</name>
    <dbReference type="NCBI Taxonomy" id="4555"/>
    <lineage>
        <taxon>Eukaryota</taxon>
        <taxon>Viridiplantae</taxon>
        <taxon>Streptophyta</taxon>
        <taxon>Embryophyta</taxon>
        <taxon>Tracheophyta</taxon>
        <taxon>Spermatophyta</taxon>
        <taxon>Magnoliopsida</taxon>
        <taxon>Liliopsida</taxon>
        <taxon>Poales</taxon>
        <taxon>Poaceae</taxon>
        <taxon>PACMAD clade</taxon>
        <taxon>Panicoideae</taxon>
        <taxon>Panicodae</taxon>
        <taxon>Paniceae</taxon>
        <taxon>Cenchrinae</taxon>
        <taxon>Setaria</taxon>
    </lineage>
</organism>
<dbReference type="FunFam" id="1.10.10.10:FF:000322">
    <property type="entry name" value="Probable disease resistance protein At1g63360"/>
    <property type="match status" value="1"/>
</dbReference>
<keyword evidence="4" id="KW-0547">Nucleotide-binding</keyword>
<dbReference type="GO" id="GO:0009626">
    <property type="term" value="P:plant-type hypersensitive response"/>
    <property type="evidence" value="ECO:0007669"/>
    <property type="project" value="UniProtKB-ARBA"/>
</dbReference>
<dbReference type="Proteomes" id="UP000004995">
    <property type="component" value="Unassembled WGS sequence"/>
</dbReference>
<feature type="region of interest" description="Disordered" evidence="7">
    <location>
        <begin position="1"/>
        <end position="49"/>
    </location>
</feature>
<feature type="domain" description="Disease resistance R13L4/SHOC-2-like LRR" evidence="11">
    <location>
        <begin position="691"/>
        <end position="1048"/>
    </location>
</feature>